<dbReference type="EMBL" id="JMIY01000002">
    <property type="protein sequence ID" value="KCZ72404.1"/>
    <property type="molecule type" value="Genomic_DNA"/>
</dbReference>
<keyword evidence="1" id="KW-1133">Transmembrane helix</keyword>
<comment type="caution">
    <text evidence="2">The sequence shown here is derived from an EMBL/GenBank/DDBJ whole genome shotgun (WGS) entry which is preliminary data.</text>
</comment>
<dbReference type="OrthoDB" id="146937at2157"/>
<proteinExistence type="predicted"/>
<dbReference type="Proteomes" id="UP000027153">
    <property type="component" value="Unassembled WGS sequence"/>
</dbReference>
<reference evidence="2 3" key="1">
    <citation type="journal article" date="2013" name="Nature">
        <title>Anaerobic oxidation of methane coupled to nitrate reduction in a novel archaeal lineage.</title>
        <authorList>
            <person name="Haroon M.F."/>
            <person name="Hu S."/>
            <person name="Shi Y."/>
            <person name="Imelfort M."/>
            <person name="Keller J."/>
            <person name="Hugenholtz P."/>
            <person name="Yuan Z."/>
            <person name="Tyson G.W."/>
        </authorList>
    </citation>
    <scope>NUCLEOTIDE SEQUENCE [LARGE SCALE GENOMIC DNA]</scope>
    <source>
        <strain evidence="2 3">ANME-2d</strain>
    </source>
</reference>
<keyword evidence="1" id="KW-0472">Membrane</keyword>
<feature type="transmembrane region" description="Helical" evidence="1">
    <location>
        <begin position="15"/>
        <end position="35"/>
    </location>
</feature>
<protein>
    <submittedName>
        <fullName evidence="2">Uncharacterized protein</fullName>
    </submittedName>
</protein>
<evidence type="ECO:0000256" key="1">
    <source>
        <dbReference type="SAM" id="Phobius"/>
    </source>
</evidence>
<accession>A0A062V9H4</accession>
<evidence type="ECO:0000313" key="2">
    <source>
        <dbReference type="EMBL" id="KCZ72404.1"/>
    </source>
</evidence>
<organism evidence="2 3">
    <name type="scientific">Candidatus Methanoperedens nitratireducens</name>
    <dbReference type="NCBI Taxonomy" id="1392998"/>
    <lineage>
        <taxon>Archaea</taxon>
        <taxon>Methanobacteriati</taxon>
        <taxon>Methanobacteriota</taxon>
        <taxon>Stenosarchaea group</taxon>
        <taxon>Methanomicrobia</taxon>
        <taxon>Methanosarcinales</taxon>
        <taxon>ANME-2 cluster</taxon>
        <taxon>Candidatus Methanoperedentaceae</taxon>
        <taxon>Candidatus Methanoperedens</taxon>
    </lineage>
</organism>
<keyword evidence="1" id="KW-0812">Transmembrane</keyword>
<gene>
    <name evidence="2" type="ORF">ANME2D_00831</name>
</gene>
<feature type="transmembrane region" description="Helical" evidence="1">
    <location>
        <begin position="47"/>
        <end position="68"/>
    </location>
</feature>
<evidence type="ECO:0000313" key="3">
    <source>
        <dbReference type="Proteomes" id="UP000027153"/>
    </source>
</evidence>
<keyword evidence="3" id="KW-1185">Reference proteome</keyword>
<dbReference type="AlphaFoldDB" id="A0A062V9H4"/>
<dbReference type="RefSeq" id="WP_048089325.1">
    <property type="nucleotide sequence ID" value="NZ_JMIY01000002.1"/>
</dbReference>
<name>A0A062V9H4_9EURY</name>
<sequence>MSEKLGIKKLFKNPFVFGASIGILVILFNISIASLAEGSLRSGYSVLLSNGIFTYLIPLAVGVQMGLFRHHRNITAEKRLCGSEKVGITGSATSSLTMVACCLHHVSDLLPAVGFILAASSFLTEYKNVIFIIGLSANMAGSAYIARAILKDRSIQQVVK</sequence>
<feature type="transmembrane region" description="Helical" evidence="1">
    <location>
        <begin position="129"/>
        <end position="150"/>
    </location>
</feature>